<feature type="compositionally biased region" description="Polar residues" evidence="1">
    <location>
        <begin position="9"/>
        <end position="30"/>
    </location>
</feature>
<keyword evidence="3" id="KW-1185">Reference proteome</keyword>
<evidence type="ECO:0000256" key="1">
    <source>
        <dbReference type="SAM" id="MobiDB-lite"/>
    </source>
</evidence>
<dbReference type="Proteomes" id="UP000698800">
    <property type="component" value="Unassembled WGS sequence"/>
</dbReference>
<feature type="region of interest" description="Disordered" evidence="1">
    <location>
        <begin position="338"/>
        <end position="402"/>
    </location>
</feature>
<protein>
    <recommendedName>
        <fullName evidence="4">Myb-like domain-containing protein</fullName>
    </recommendedName>
</protein>
<evidence type="ECO:0000313" key="3">
    <source>
        <dbReference type="Proteomes" id="UP000698800"/>
    </source>
</evidence>
<evidence type="ECO:0000313" key="2">
    <source>
        <dbReference type="EMBL" id="KAH0538769.1"/>
    </source>
</evidence>
<evidence type="ECO:0008006" key="4">
    <source>
        <dbReference type="Google" id="ProtNLM"/>
    </source>
</evidence>
<gene>
    <name evidence="2" type="ORF">FGG08_004657</name>
</gene>
<feature type="region of interest" description="Disordered" evidence="1">
    <location>
        <begin position="1"/>
        <end position="32"/>
    </location>
</feature>
<accession>A0A9P8L3Q2</accession>
<feature type="region of interest" description="Disordered" evidence="1">
    <location>
        <begin position="503"/>
        <end position="535"/>
    </location>
</feature>
<comment type="caution">
    <text evidence="2">The sequence shown here is derived from an EMBL/GenBank/DDBJ whole genome shotgun (WGS) entry which is preliminary data.</text>
</comment>
<dbReference type="EMBL" id="JAGHQL010000097">
    <property type="protein sequence ID" value="KAH0538769.1"/>
    <property type="molecule type" value="Genomic_DNA"/>
</dbReference>
<sequence length="535" mass="59575">MAADIGLSSGDSWHQPPASQSQKRTLPSNEKQWDNLARIGRFLYDYRQEDVEPESSQWALEPQYHGLPTPDMPLQAGGHDVKLRSQPCCLRHFSHTGTAPERAKSSIGDEISNVCDSKSGAHSTDDIGQDVWETSSSREYSWSSPLTMPYSIFGEAISQCCDSSSHGSNNGWWDQRQVDEAGSQSVETTPLSKLNGLDFPLFCGNWVDDSVVIGQHYGDHAGTSAISPGSPEEFQNPPVGCLGLPEDSLYTNPVCIGEVASENDEKVSSFLGQHRTTDGTSSQLTNPDQKAVFASPEPCSVSRFSIRPKIDGTQHDTSCVSPCLDSQMTSCTKTEVRYQQKRPLKQASVRTSVPKLIRPKLPSGERNWRSSSLGSRTAPTRRSPQRSRMNPDSRTAQRKTMKDQFLIESKLAGMSYKEIREKGNFSEAESTLRGRFRTLTKEKGQRVRKPEWEEKDIRLLQRAVEDLTATSSRVQALSSQTSRNVKIPWKQVAEYVAKHGGSYHFGNATCRKKWDETKNRGLRDDPHGKSKDEEG</sequence>
<feature type="compositionally biased region" description="Polar residues" evidence="1">
    <location>
        <begin position="369"/>
        <end position="394"/>
    </location>
</feature>
<reference evidence="2" key="1">
    <citation type="submission" date="2021-03" db="EMBL/GenBank/DDBJ databases">
        <title>Comparative genomics and phylogenomic investigation of the class Geoglossomycetes provide insights into ecological specialization and systematics.</title>
        <authorList>
            <person name="Melie T."/>
            <person name="Pirro S."/>
            <person name="Miller A.N."/>
            <person name="Quandt A."/>
        </authorList>
    </citation>
    <scope>NUCLEOTIDE SEQUENCE</scope>
    <source>
        <strain evidence="2">GBOQ0MN5Z8</strain>
    </source>
</reference>
<dbReference type="OrthoDB" id="3439209at2759"/>
<proteinExistence type="predicted"/>
<dbReference type="AlphaFoldDB" id="A0A9P8L3Q2"/>
<organism evidence="2 3">
    <name type="scientific">Glutinoglossum americanum</name>
    <dbReference type="NCBI Taxonomy" id="1670608"/>
    <lineage>
        <taxon>Eukaryota</taxon>
        <taxon>Fungi</taxon>
        <taxon>Dikarya</taxon>
        <taxon>Ascomycota</taxon>
        <taxon>Pezizomycotina</taxon>
        <taxon>Geoglossomycetes</taxon>
        <taxon>Geoglossales</taxon>
        <taxon>Geoglossaceae</taxon>
        <taxon>Glutinoglossum</taxon>
    </lineage>
</organism>
<name>A0A9P8L3Q2_9PEZI</name>
<feature type="compositionally biased region" description="Basic and acidic residues" evidence="1">
    <location>
        <begin position="512"/>
        <end position="535"/>
    </location>
</feature>